<dbReference type="PROSITE" id="PS50026">
    <property type="entry name" value="EGF_3"/>
    <property type="match status" value="1"/>
</dbReference>
<evidence type="ECO:0000313" key="21">
    <source>
        <dbReference type="Proteomes" id="UP001443914"/>
    </source>
</evidence>
<evidence type="ECO:0000256" key="14">
    <source>
        <dbReference type="PROSITE-ProRule" id="PRU00076"/>
    </source>
</evidence>
<keyword evidence="6" id="KW-0677">Repeat</keyword>
<accession>A0AAW1H819</accession>
<dbReference type="Gene3D" id="2.90.20.10">
    <property type="entry name" value="Plasmodium vivax P25 domain"/>
    <property type="match status" value="1"/>
</dbReference>
<keyword evidence="4" id="KW-0808">Transferase</keyword>
<evidence type="ECO:0000256" key="11">
    <source>
        <dbReference type="ARBA" id="ARBA00023180"/>
    </source>
</evidence>
<comment type="catalytic activity">
    <reaction evidence="13">
        <text>L-threonyl-[protein] + ATP = O-phospho-L-threonyl-[protein] + ADP + H(+)</text>
        <dbReference type="Rhea" id="RHEA:46608"/>
        <dbReference type="Rhea" id="RHEA-COMP:11060"/>
        <dbReference type="Rhea" id="RHEA-COMP:11605"/>
        <dbReference type="ChEBI" id="CHEBI:15378"/>
        <dbReference type="ChEBI" id="CHEBI:30013"/>
        <dbReference type="ChEBI" id="CHEBI:30616"/>
        <dbReference type="ChEBI" id="CHEBI:61977"/>
        <dbReference type="ChEBI" id="CHEBI:456216"/>
    </reaction>
</comment>
<dbReference type="Pfam" id="PF07645">
    <property type="entry name" value="EGF_CA"/>
    <property type="match status" value="1"/>
</dbReference>
<evidence type="ECO:0000256" key="16">
    <source>
        <dbReference type="SAM" id="Phobius"/>
    </source>
</evidence>
<comment type="subcellular location">
    <subcellularLocation>
        <location evidence="1">Membrane</location>
        <topology evidence="1">Single-pass type I membrane protein</topology>
    </subcellularLocation>
</comment>
<dbReference type="InterPro" id="IPR000719">
    <property type="entry name" value="Prot_kinase_dom"/>
</dbReference>
<dbReference type="Proteomes" id="UP001443914">
    <property type="component" value="Unassembled WGS sequence"/>
</dbReference>
<keyword evidence="21" id="KW-1185">Reference proteome</keyword>
<dbReference type="InterPro" id="IPR045274">
    <property type="entry name" value="WAK-like"/>
</dbReference>
<evidence type="ECO:0000256" key="4">
    <source>
        <dbReference type="ARBA" id="ARBA00022679"/>
    </source>
</evidence>
<evidence type="ECO:0000313" key="20">
    <source>
        <dbReference type="EMBL" id="KAK9672189.1"/>
    </source>
</evidence>
<dbReference type="CDD" id="cd00055">
    <property type="entry name" value="EGF_Lam"/>
    <property type="match status" value="1"/>
</dbReference>
<comment type="caution">
    <text evidence="20">The sequence shown here is derived from an EMBL/GenBank/DDBJ whole genome shotgun (WGS) entry which is preliminary data.</text>
</comment>
<evidence type="ECO:0000256" key="3">
    <source>
        <dbReference type="ARBA" id="ARBA00022536"/>
    </source>
</evidence>
<evidence type="ECO:0000256" key="1">
    <source>
        <dbReference type="ARBA" id="ARBA00004479"/>
    </source>
</evidence>
<dbReference type="PROSITE" id="PS50011">
    <property type="entry name" value="PROTEIN_KINASE_DOM"/>
    <property type="match status" value="1"/>
</dbReference>
<dbReference type="SUPFAM" id="SSF57196">
    <property type="entry name" value="EGF/Laminin"/>
    <property type="match status" value="1"/>
</dbReference>
<dbReference type="GO" id="GO:0005886">
    <property type="term" value="C:plasma membrane"/>
    <property type="evidence" value="ECO:0007669"/>
    <property type="project" value="TreeGrafter"/>
</dbReference>
<feature type="signal peptide" evidence="17">
    <location>
        <begin position="1"/>
        <end position="23"/>
    </location>
</feature>
<keyword evidence="7 15" id="KW-0547">Nucleotide-binding</keyword>
<evidence type="ECO:0000256" key="5">
    <source>
        <dbReference type="ARBA" id="ARBA00022729"/>
    </source>
</evidence>
<evidence type="ECO:0000256" key="9">
    <source>
        <dbReference type="ARBA" id="ARBA00022840"/>
    </source>
</evidence>
<evidence type="ECO:0000256" key="13">
    <source>
        <dbReference type="ARBA" id="ARBA00047951"/>
    </source>
</evidence>
<dbReference type="Pfam" id="PF13947">
    <property type="entry name" value="GUB_WAK_bind"/>
    <property type="match status" value="1"/>
</dbReference>
<keyword evidence="16" id="KW-1133">Transmembrane helix</keyword>
<feature type="chain" id="PRO_5043631960" description="Wall-associated receptor kinase 2-like" evidence="17">
    <location>
        <begin position="24"/>
        <end position="755"/>
    </location>
</feature>
<dbReference type="InterPro" id="IPR000152">
    <property type="entry name" value="EGF-type_Asp/Asn_hydroxyl_site"/>
</dbReference>
<dbReference type="FunFam" id="2.10.25.10:FF:000038">
    <property type="entry name" value="Fibrillin 2"/>
    <property type="match status" value="1"/>
</dbReference>
<evidence type="ECO:0000256" key="10">
    <source>
        <dbReference type="ARBA" id="ARBA00023157"/>
    </source>
</evidence>
<keyword evidence="11" id="KW-0325">Glycoprotein</keyword>
<dbReference type="GO" id="GO:0005524">
    <property type="term" value="F:ATP binding"/>
    <property type="evidence" value="ECO:0007669"/>
    <property type="project" value="UniProtKB-UniRule"/>
</dbReference>
<dbReference type="InterPro" id="IPR002049">
    <property type="entry name" value="LE_dom"/>
</dbReference>
<reference evidence="20" key="1">
    <citation type="submission" date="2024-03" db="EMBL/GenBank/DDBJ databases">
        <title>WGS assembly of Saponaria officinalis var. Norfolk2.</title>
        <authorList>
            <person name="Jenkins J."/>
            <person name="Shu S."/>
            <person name="Grimwood J."/>
            <person name="Barry K."/>
            <person name="Goodstein D."/>
            <person name="Schmutz J."/>
            <person name="Leebens-Mack J."/>
            <person name="Osbourn A."/>
        </authorList>
    </citation>
    <scope>NUCLEOTIDE SEQUENCE [LARGE SCALE GENOMIC DNA]</scope>
    <source>
        <strain evidence="20">JIC</strain>
    </source>
</reference>
<keyword evidence="8" id="KW-0418">Kinase</keyword>
<proteinExistence type="predicted"/>
<dbReference type="FunFam" id="3.30.200.20:FF:000337">
    <property type="entry name" value="Wall-associated receptor kinase 3"/>
    <property type="match status" value="1"/>
</dbReference>
<dbReference type="PROSITE" id="PS00108">
    <property type="entry name" value="PROTEIN_KINASE_ST"/>
    <property type="match status" value="1"/>
</dbReference>
<evidence type="ECO:0000256" key="2">
    <source>
        <dbReference type="ARBA" id="ARBA00022527"/>
    </source>
</evidence>
<feature type="transmembrane region" description="Helical" evidence="16">
    <location>
        <begin position="348"/>
        <end position="372"/>
    </location>
</feature>
<dbReference type="SMART" id="SM00220">
    <property type="entry name" value="S_TKc"/>
    <property type="match status" value="1"/>
</dbReference>
<evidence type="ECO:0000259" key="19">
    <source>
        <dbReference type="PROSITE" id="PS50026"/>
    </source>
</evidence>
<dbReference type="PROSITE" id="PS00107">
    <property type="entry name" value="PROTEIN_KINASE_ATP"/>
    <property type="match status" value="1"/>
</dbReference>
<feature type="domain" description="EGF-like" evidence="19">
    <location>
        <begin position="300"/>
        <end position="334"/>
    </location>
</feature>
<comment type="catalytic activity">
    <reaction evidence="12">
        <text>L-seryl-[protein] + ATP = O-phospho-L-seryl-[protein] + ADP + H(+)</text>
        <dbReference type="Rhea" id="RHEA:17989"/>
        <dbReference type="Rhea" id="RHEA-COMP:9863"/>
        <dbReference type="Rhea" id="RHEA-COMP:11604"/>
        <dbReference type="ChEBI" id="CHEBI:15378"/>
        <dbReference type="ChEBI" id="CHEBI:29999"/>
        <dbReference type="ChEBI" id="CHEBI:30616"/>
        <dbReference type="ChEBI" id="CHEBI:83421"/>
        <dbReference type="ChEBI" id="CHEBI:456216"/>
    </reaction>
</comment>
<dbReference type="PROSITE" id="PS01187">
    <property type="entry name" value="EGF_CA"/>
    <property type="match status" value="1"/>
</dbReference>
<dbReference type="InterPro" id="IPR018097">
    <property type="entry name" value="EGF_Ca-bd_CS"/>
</dbReference>
<keyword evidence="10" id="KW-1015">Disulfide bond</keyword>
<comment type="caution">
    <text evidence="14">Lacks conserved residue(s) required for the propagation of feature annotation.</text>
</comment>
<dbReference type="CDD" id="cd14066">
    <property type="entry name" value="STKc_IRAK"/>
    <property type="match status" value="1"/>
</dbReference>
<feature type="binding site" evidence="15">
    <location>
        <position position="449"/>
    </location>
    <ligand>
        <name>ATP</name>
        <dbReference type="ChEBI" id="CHEBI:30616"/>
    </ligand>
</feature>
<name>A0AAW1H819_SAPOF</name>
<dbReference type="Gene3D" id="1.10.510.10">
    <property type="entry name" value="Transferase(Phosphotransferase) domain 1"/>
    <property type="match status" value="1"/>
</dbReference>
<feature type="domain" description="Protein kinase" evidence="18">
    <location>
        <begin position="421"/>
        <end position="707"/>
    </location>
</feature>
<dbReference type="InterPro" id="IPR008271">
    <property type="entry name" value="Ser/Thr_kinase_AS"/>
</dbReference>
<dbReference type="GO" id="GO:0005509">
    <property type="term" value="F:calcium ion binding"/>
    <property type="evidence" value="ECO:0007669"/>
    <property type="project" value="InterPro"/>
</dbReference>
<dbReference type="EMBL" id="JBDFQZ010000012">
    <property type="protein sequence ID" value="KAK9672189.1"/>
    <property type="molecule type" value="Genomic_DNA"/>
</dbReference>
<dbReference type="GO" id="GO:0030247">
    <property type="term" value="F:polysaccharide binding"/>
    <property type="evidence" value="ECO:0007669"/>
    <property type="project" value="InterPro"/>
</dbReference>
<keyword evidence="5 17" id="KW-0732">Signal</keyword>
<evidence type="ECO:0000256" key="8">
    <source>
        <dbReference type="ARBA" id="ARBA00022777"/>
    </source>
</evidence>
<keyword evidence="3 14" id="KW-0245">EGF-like domain</keyword>
<gene>
    <name evidence="20" type="ORF">RND81_12G083200</name>
</gene>
<dbReference type="PROSITE" id="PS00010">
    <property type="entry name" value="ASX_HYDROXYL"/>
    <property type="match status" value="1"/>
</dbReference>
<evidence type="ECO:0000256" key="12">
    <source>
        <dbReference type="ARBA" id="ARBA00047558"/>
    </source>
</evidence>
<dbReference type="InterPro" id="IPR049883">
    <property type="entry name" value="NOTCH1_EGF-like"/>
</dbReference>
<dbReference type="PANTHER" id="PTHR27005:SF468">
    <property type="entry name" value="OS01G0310500 PROTEIN"/>
    <property type="match status" value="1"/>
</dbReference>
<dbReference type="Pfam" id="PF00069">
    <property type="entry name" value="Pkinase"/>
    <property type="match status" value="1"/>
</dbReference>
<dbReference type="InterPro" id="IPR025287">
    <property type="entry name" value="WAK_GUB"/>
</dbReference>
<dbReference type="InterPro" id="IPR017441">
    <property type="entry name" value="Protein_kinase_ATP_BS"/>
</dbReference>
<evidence type="ECO:0008006" key="22">
    <source>
        <dbReference type="Google" id="ProtNLM"/>
    </source>
</evidence>
<evidence type="ECO:0000256" key="7">
    <source>
        <dbReference type="ARBA" id="ARBA00022741"/>
    </source>
</evidence>
<dbReference type="GO" id="GO:0007166">
    <property type="term" value="P:cell surface receptor signaling pathway"/>
    <property type="evidence" value="ECO:0007669"/>
    <property type="project" value="InterPro"/>
</dbReference>
<keyword evidence="16" id="KW-0812">Transmembrane</keyword>
<dbReference type="InterPro" id="IPR000742">
    <property type="entry name" value="EGF"/>
</dbReference>
<dbReference type="AlphaFoldDB" id="A0AAW1H819"/>
<keyword evidence="16" id="KW-0472">Membrane</keyword>
<sequence length="755" mass="83652">MGHQNNVLIILLITTALLTGDEAESSLVIASHCSTKCGNVTIPYPFGIEEGCNYNDEDNPGFQLLTKITCNHTFNPPKPILGENIPVSKISLEEGEIWINLDGAVTCYSEGEFIGGQSQSANLVNFTISSTKNMLVATGCDTYAWFTGIRYGEPYETGCMTTCNELDDVVDNQCNGVGCCQASIPDGVTNLTTDAYSFSNHTNTGFNPCSAAYPVAKDWFRFKKEDLTETLDFYLGKEKLPVIFNWGVGAKNCSVAQEDGSCMCKSNTRCTDLKPDQDGYRCQCKDGFTGNPYLPEGCIDIDECKGANNCEKPEYCKNTNGNYTCHCPTGYRGEGTKTNGCDSIIKTFIPVIITAGIGLGIIVLLAVGFLLYRRRRVRELEQLRESFFRQNGGTILDQKISGIDSLKIFTAKELEDTTDKYKETTIIGRGGYGVVYKGVLPNNQQVAIKRSLKVDPDQVEQFINEILVLSQINNRNVVKLLGCCLETDVPLLVYEYISNGTLHDHLHKDGTSSNFPWTVRLRIATEIAEVLAYLHTTISTPIIHRDMKSMNILLDETYTAKVADFGASKLVPGGKAQIENIVLGTLGYLDPEYMQTFELTDKSDVYSFGVLLVELLTTQKALSSQRAEVEQCLAVYFLLKMKDNRLFDIVDKRILADEGQLAQIKEVANLAKWCLRLKGEERPTMKEVAMELERIKRIGVQLSHARYNTGKSFDHLENYGDHLVGIPTDDEGNTVGQDSDLYSVPTYISPLGNGR</sequence>
<evidence type="ECO:0000256" key="17">
    <source>
        <dbReference type="SAM" id="SignalP"/>
    </source>
</evidence>
<dbReference type="CDD" id="cd00054">
    <property type="entry name" value="EGF_CA"/>
    <property type="match status" value="1"/>
</dbReference>
<keyword evidence="2" id="KW-0723">Serine/threonine-protein kinase</keyword>
<dbReference type="SMART" id="SM00181">
    <property type="entry name" value="EGF"/>
    <property type="match status" value="2"/>
</dbReference>
<dbReference type="GO" id="GO:0004674">
    <property type="term" value="F:protein serine/threonine kinase activity"/>
    <property type="evidence" value="ECO:0007669"/>
    <property type="project" value="UniProtKB-KW"/>
</dbReference>
<evidence type="ECO:0000256" key="6">
    <source>
        <dbReference type="ARBA" id="ARBA00022737"/>
    </source>
</evidence>
<evidence type="ECO:0000256" key="15">
    <source>
        <dbReference type="PROSITE-ProRule" id="PRU10141"/>
    </source>
</evidence>
<dbReference type="SUPFAM" id="SSF56112">
    <property type="entry name" value="Protein kinase-like (PK-like)"/>
    <property type="match status" value="1"/>
</dbReference>
<dbReference type="SMART" id="SM00179">
    <property type="entry name" value="EGF_CA"/>
    <property type="match status" value="1"/>
</dbReference>
<evidence type="ECO:0000259" key="18">
    <source>
        <dbReference type="PROSITE" id="PS50011"/>
    </source>
</evidence>
<dbReference type="FunFam" id="1.10.510.10:FF:000084">
    <property type="entry name" value="Wall-associated receptor kinase 2"/>
    <property type="match status" value="1"/>
</dbReference>
<dbReference type="InterPro" id="IPR011009">
    <property type="entry name" value="Kinase-like_dom_sf"/>
</dbReference>
<dbReference type="PANTHER" id="PTHR27005">
    <property type="entry name" value="WALL-ASSOCIATED RECEPTOR KINASE-LIKE 21"/>
    <property type="match status" value="1"/>
</dbReference>
<organism evidence="20 21">
    <name type="scientific">Saponaria officinalis</name>
    <name type="common">Common soapwort</name>
    <name type="synonym">Lychnis saponaria</name>
    <dbReference type="NCBI Taxonomy" id="3572"/>
    <lineage>
        <taxon>Eukaryota</taxon>
        <taxon>Viridiplantae</taxon>
        <taxon>Streptophyta</taxon>
        <taxon>Embryophyta</taxon>
        <taxon>Tracheophyta</taxon>
        <taxon>Spermatophyta</taxon>
        <taxon>Magnoliopsida</taxon>
        <taxon>eudicotyledons</taxon>
        <taxon>Gunneridae</taxon>
        <taxon>Pentapetalae</taxon>
        <taxon>Caryophyllales</taxon>
        <taxon>Caryophyllaceae</taxon>
        <taxon>Caryophylleae</taxon>
        <taxon>Saponaria</taxon>
    </lineage>
</organism>
<keyword evidence="9 15" id="KW-0067">ATP-binding</keyword>
<protein>
    <recommendedName>
        <fullName evidence="22">Wall-associated receptor kinase 2-like</fullName>
    </recommendedName>
</protein>
<dbReference type="Gene3D" id="3.30.200.20">
    <property type="entry name" value="Phosphorylase Kinase, domain 1"/>
    <property type="match status" value="1"/>
</dbReference>
<dbReference type="InterPro" id="IPR001881">
    <property type="entry name" value="EGF-like_Ca-bd_dom"/>
</dbReference>